<dbReference type="AlphaFoldDB" id="A0A0F9SGZ5"/>
<evidence type="ECO:0000313" key="1">
    <source>
        <dbReference type="EMBL" id="KKN28648.1"/>
    </source>
</evidence>
<dbReference type="EMBL" id="LAZR01002545">
    <property type="protein sequence ID" value="KKN28648.1"/>
    <property type="molecule type" value="Genomic_DNA"/>
</dbReference>
<proteinExistence type="predicted"/>
<accession>A0A0F9SGZ5</accession>
<dbReference type="SUPFAM" id="SSF49899">
    <property type="entry name" value="Concanavalin A-like lectins/glucanases"/>
    <property type="match status" value="1"/>
</dbReference>
<protein>
    <submittedName>
        <fullName evidence="1">Uncharacterized protein</fullName>
    </submittedName>
</protein>
<dbReference type="Gene3D" id="2.60.120.200">
    <property type="match status" value="1"/>
</dbReference>
<sequence length="208" mass="22744">MRIERGRFGNTDAEQKLLWCPIYEGTLGIVGPTGLIIPLGDTNHENAGRTTVTTIGEEQAVFTYSEALPDWDTPPYFKGPARIPVITFNGTDEAALTPDAAFWSRDDAGGANGFSLRIWANIPNDGASRCFIAKYDETGAEQREWILFHNANHTMRLFLYDESANEDAYQTSDSAITMGSLRQFVATYDGRGSAAAADGITLYEDGVS</sequence>
<comment type="caution">
    <text evidence="1">The sequence shown here is derived from an EMBL/GenBank/DDBJ whole genome shotgun (WGS) entry which is preliminary data.</text>
</comment>
<reference evidence="1" key="1">
    <citation type="journal article" date="2015" name="Nature">
        <title>Complex archaea that bridge the gap between prokaryotes and eukaryotes.</title>
        <authorList>
            <person name="Spang A."/>
            <person name="Saw J.H."/>
            <person name="Jorgensen S.L."/>
            <person name="Zaremba-Niedzwiedzka K."/>
            <person name="Martijn J."/>
            <person name="Lind A.E."/>
            <person name="van Eijk R."/>
            <person name="Schleper C."/>
            <person name="Guy L."/>
            <person name="Ettema T.J."/>
        </authorList>
    </citation>
    <scope>NUCLEOTIDE SEQUENCE</scope>
</reference>
<name>A0A0F9SGZ5_9ZZZZ</name>
<gene>
    <name evidence="1" type="ORF">LCGC14_0852210</name>
</gene>
<organism evidence="1">
    <name type="scientific">marine sediment metagenome</name>
    <dbReference type="NCBI Taxonomy" id="412755"/>
    <lineage>
        <taxon>unclassified sequences</taxon>
        <taxon>metagenomes</taxon>
        <taxon>ecological metagenomes</taxon>
    </lineage>
</organism>
<dbReference type="InterPro" id="IPR013320">
    <property type="entry name" value="ConA-like_dom_sf"/>
</dbReference>